<keyword evidence="3" id="KW-1185">Reference proteome</keyword>
<dbReference type="EMBL" id="SOBW01000008">
    <property type="protein sequence ID" value="TDU40514.1"/>
    <property type="molecule type" value="Genomic_DNA"/>
</dbReference>
<comment type="caution">
    <text evidence="2">The sequence shown here is derived from an EMBL/GenBank/DDBJ whole genome shotgun (WGS) entry which is preliminary data.</text>
</comment>
<gene>
    <name evidence="2" type="ORF">BXY82_2564</name>
</gene>
<dbReference type="InterPro" id="IPR018551">
    <property type="entry name" value="DUF2007"/>
</dbReference>
<proteinExistence type="predicted"/>
<dbReference type="Proteomes" id="UP000294689">
    <property type="component" value="Unassembled WGS sequence"/>
</dbReference>
<evidence type="ECO:0000313" key="2">
    <source>
        <dbReference type="EMBL" id="TDU40514.1"/>
    </source>
</evidence>
<dbReference type="RefSeq" id="WP_133758523.1">
    <property type="nucleotide sequence ID" value="NZ_SOBW01000008.1"/>
</dbReference>
<sequence>MNDTNYVKIFSGSFVYAQMIINRLEEVGIRAVVKDESESGRLAGFGSPIQGFQDIFVSEEELTKAIPIIEIAKSDLEAEKNPD</sequence>
<dbReference type="AlphaFoldDB" id="A0A4R7PZP0"/>
<protein>
    <submittedName>
        <fullName evidence="2">Putative signal transducing protein</fullName>
    </submittedName>
</protein>
<feature type="domain" description="DUF2007" evidence="1">
    <location>
        <begin position="10"/>
        <end position="70"/>
    </location>
</feature>
<dbReference type="Pfam" id="PF09413">
    <property type="entry name" value="DUF2007"/>
    <property type="match status" value="1"/>
</dbReference>
<evidence type="ECO:0000259" key="1">
    <source>
        <dbReference type="Pfam" id="PF09413"/>
    </source>
</evidence>
<evidence type="ECO:0000313" key="3">
    <source>
        <dbReference type="Proteomes" id="UP000294689"/>
    </source>
</evidence>
<reference evidence="2 3" key="1">
    <citation type="submission" date="2019-03" db="EMBL/GenBank/DDBJ databases">
        <title>Genomic Encyclopedia of Archaeal and Bacterial Type Strains, Phase II (KMG-II): from individual species to whole genera.</title>
        <authorList>
            <person name="Goeker M."/>
        </authorList>
    </citation>
    <scope>NUCLEOTIDE SEQUENCE [LARGE SCALE GENOMIC DNA]</scope>
    <source>
        <strain evidence="2 3">DSM 28135</strain>
    </source>
</reference>
<organism evidence="2 3">
    <name type="scientific">Gelidibacter sediminis</name>
    <dbReference type="NCBI Taxonomy" id="1608710"/>
    <lineage>
        <taxon>Bacteria</taxon>
        <taxon>Pseudomonadati</taxon>
        <taxon>Bacteroidota</taxon>
        <taxon>Flavobacteriia</taxon>
        <taxon>Flavobacteriales</taxon>
        <taxon>Flavobacteriaceae</taxon>
        <taxon>Gelidibacter</taxon>
    </lineage>
</organism>
<dbReference type="OrthoDB" id="1149279at2"/>
<name>A0A4R7PZP0_9FLAO</name>
<accession>A0A4R7PZP0</accession>